<dbReference type="GO" id="GO:0016887">
    <property type="term" value="F:ATP hydrolysis activity"/>
    <property type="evidence" value="ECO:0007669"/>
    <property type="project" value="InterPro"/>
</dbReference>
<dbReference type="InterPro" id="IPR008250">
    <property type="entry name" value="ATPase_P-typ_transduc_dom_A_sf"/>
</dbReference>
<evidence type="ECO:0000256" key="11">
    <source>
        <dbReference type="ARBA" id="ARBA00038148"/>
    </source>
</evidence>
<dbReference type="PRINTS" id="PR00119">
    <property type="entry name" value="CATATPASE"/>
</dbReference>
<evidence type="ECO:0000256" key="8">
    <source>
        <dbReference type="ARBA" id="ARBA00022989"/>
    </source>
</evidence>
<feature type="transmembrane region" description="Helical" evidence="13">
    <location>
        <begin position="835"/>
        <end position="855"/>
    </location>
</feature>
<dbReference type="InterPro" id="IPR018303">
    <property type="entry name" value="ATPase_P-typ_P_site"/>
</dbReference>
<dbReference type="InterPro" id="IPR023298">
    <property type="entry name" value="ATPase_P-typ_TM_dom_sf"/>
</dbReference>
<name>D7G2B4_ECTSI</name>
<dbReference type="InterPro" id="IPR036412">
    <property type="entry name" value="HAD-like_sf"/>
</dbReference>
<proteinExistence type="inferred from homology"/>
<evidence type="ECO:0000256" key="13">
    <source>
        <dbReference type="SAM" id="Phobius"/>
    </source>
</evidence>
<dbReference type="OrthoDB" id="3352408at2759"/>
<feature type="domain" description="Cation-transporting P-type ATPase N-terminal" evidence="14">
    <location>
        <begin position="39"/>
        <end position="113"/>
    </location>
</feature>
<dbReference type="GO" id="GO:0012505">
    <property type="term" value="C:endomembrane system"/>
    <property type="evidence" value="ECO:0007669"/>
    <property type="project" value="UniProtKB-SubCell"/>
</dbReference>
<evidence type="ECO:0000256" key="4">
    <source>
        <dbReference type="ARBA" id="ARBA00022741"/>
    </source>
</evidence>
<dbReference type="FunFam" id="1.20.1110.10:FF:000065">
    <property type="entry name" value="Sarcoplasmic/endoplasmic reticulum calcium ATPase 1"/>
    <property type="match status" value="1"/>
</dbReference>
<feature type="transmembrane region" description="Helical" evidence="13">
    <location>
        <begin position="937"/>
        <end position="954"/>
    </location>
</feature>
<dbReference type="InterPro" id="IPR004014">
    <property type="entry name" value="ATPase_P-typ_cation-transptr_N"/>
</dbReference>
<evidence type="ECO:0000256" key="2">
    <source>
        <dbReference type="ARBA" id="ARBA00022553"/>
    </source>
</evidence>
<keyword evidence="2" id="KW-0597">Phosphoprotein</keyword>
<dbReference type="SMART" id="SM00831">
    <property type="entry name" value="Cation_ATPase_N"/>
    <property type="match status" value="1"/>
</dbReference>
<dbReference type="Pfam" id="PF00690">
    <property type="entry name" value="Cation_ATPase_N"/>
    <property type="match status" value="1"/>
</dbReference>
<dbReference type="SUPFAM" id="SSF56784">
    <property type="entry name" value="HAD-like"/>
    <property type="match status" value="1"/>
</dbReference>
<dbReference type="PANTHER" id="PTHR42861">
    <property type="entry name" value="CALCIUM-TRANSPORTING ATPASE"/>
    <property type="match status" value="1"/>
</dbReference>
<dbReference type="OMA" id="VCCGQFD"/>
<feature type="region of interest" description="Disordered" evidence="12">
    <location>
        <begin position="1"/>
        <end position="28"/>
    </location>
</feature>
<comment type="subcellular location">
    <subcellularLocation>
        <location evidence="1">Endomembrane system</location>
        <topology evidence="1">Multi-pass membrane protein</topology>
    </subcellularLocation>
</comment>
<evidence type="ECO:0000256" key="1">
    <source>
        <dbReference type="ARBA" id="ARBA00004127"/>
    </source>
</evidence>
<organism evidence="15 16">
    <name type="scientific">Ectocarpus siliculosus</name>
    <name type="common">Brown alga</name>
    <name type="synonym">Conferva siliculosa</name>
    <dbReference type="NCBI Taxonomy" id="2880"/>
    <lineage>
        <taxon>Eukaryota</taxon>
        <taxon>Sar</taxon>
        <taxon>Stramenopiles</taxon>
        <taxon>Ochrophyta</taxon>
        <taxon>PX clade</taxon>
        <taxon>Phaeophyceae</taxon>
        <taxon>Ectocarpales</taxon>
        <taxon>Ectocarpaceae</taxon>
        <taxon>Ectocarpus</taxon>
    </lineage>
</organism>
<dbReference type="FunFam" id="3.40.50.1000:FF:000083">
    <property type="entry name" value="Sodium/potassium-transporting ATPase subunit alpha"/>
    <property type="match status" value="1"/>
</dbReference>
<keyword evidence="9" id="KW-0813">Transport</keyword>
<evidence type="ECO:0000256" key="9">
    <source>
        <dbReference type="ARBA" id="ARBA00023065"/>
    </source>
</evidence>
<dbReference type="Pfam" id="PF13246">
    <property type="entry name" value="Cation_ATPase"/>
    <property type="match status" value="2"/>
</dbReference>
<evidence type="ECO:0000256" key="12">
    <source>
        <dbReference type="SAM" id="MobiDB-lite"/>
    </source>
</evidence>
<dbReference type="GO" id="GO:0005524">
    <property type="term" value="F:ATP binding"/>
    <property type="evidence" value="ECO:0007669"/>
    <property type="project" value="UniProtKB-KW"/>
</dbReference>
<keyword evidence="5" id="KW-0067">ATP-binding</keyword>
<dbReference type="InterPro" id="IPR006068">
    <property type="entry name" value="ATPase_P-typ_cation-transptr_C"/>
</dbReference>
<accession>D7G2B4</accession>
<dbReference type="EMBL" id="FN648674">
    <property type="protein sequence ID" value="CBJ48791.1"/>
    <property type="molecule type" value="Genomic_DNA"/>
</dbReference>
<feature type="transmembrane region" description="Helical" evidence="13">
    <location>
        <begin position="974"/>
        <end position="992"/>
    </location>
</feature>
<dbReference type="Proteomes" id="UP000002630">
    <property type="component" value="Linkage Group LG19"/>
</dbReference>
<dbReference type="FunFam" id="1.20.1110.10:FF:000037">
    <property type="entry name" value="Calcium-transporting ATPase, putative"/>
    <property type="match status" value="1"/>
</dbReference>
<dbReference type="Pfam" id="PF00122">
    <property type="entry name" value="E1-E2_ATPase"/>
    <property type="match status" value="1"/>
</dbReference>
<feature type="transmembrane region" description="Helical" evidence="13">
    <location>
        <begin position="758"/>
        <end position="781"/>
    </location>
</feature>
<dbReference type="InParanoid" id="D7G2B4"/>
<keyword evidence="10 13" id="KW-0472">Membrane</keyword>
<reference evidence="15 16" key="1">
    <citation type="journal article" date="2010" name="Nature">
        <title>The Ectocarpus genome and the independent evolution of multicellularity in brown algae.</title>
        <authorList>
            <person name="Cock J.M."/>
            <person name="Sterck L."/>
            <person name="Rouze P."/>
            <person name="Scornet D."/>
            <person name="Allen A.E."/>
            <person name="Amoutzias G."/>
            <person name="Anthouard V."/>
            <person name="Artiguenave F."/>
            <person name="Aury J.M."/>
            <person name="Badger J.H."/>
            <person name="Beszteri B."/>
            <person name="Billiau K."/>
            <person name="Bonnet E."/>
            <person name="Bothwell J.H."/>
            <person name="Bowler C."/>
            <person name="Boyen C."/>
            <person name="Brownlee C."/>
            <person name="Carrano C.J."/>
            <person name="Charrier B."/>
            <person name="Cho G.Y."/>
            <person name="Coelho S.M."/>
            <person name="Collen J."/>
            <person name="Corre E."/>
            <person name="Da Silva C."/>
            <person name="Delage L."/>
            <person name="Delaroque N."/>
            <person name="Dittami S.M."/>
            <person name="Doulbeau S."/>
            <person name="Elias M."/>
            <person name="Farnham G."/>
            <person name="Gachon C.M."/>
            <person name="Gschloessl B."/>
            <person name="Heesch S."/>
            <person name="Jabbari K."/>
            <person name="Jubin C."/>
            <person name="Kawai H."/>
            <person name="Kimura K."/>
            <person name="Kloareg B."/>
            <person name="Kupper F.C."/>
            <person name="Lang D."/>
            <person name="Le Bail A."/>
            <person name="Leblanc C."/>
            <person name="Lerouge P."/>
            <person name="Lohr M."/>
            <person name="Lopez P.J."/>
            <person name="Martens C."/>
            <person name="Maumus F."/>
            <person name="Michel G."/>
            <person name="Miranda-Saavedra D."/>
            <person name="Morales J."/>
            <person name="Moreau H."/>
            <person name="Motomura T."/>
            <person name="Nagasato C."/>
            <person name="Napoli C.A."/>
            <person name="Nelson D.R."/>
            <person name="Nyvall-Collen P."/>
            <person name="Peters A.F."/>
            <person name="Pommier C."/>
            <person name="Potin P."/>
            <person name="Poulain J."/>
            <person name="Quesneville H."/>
            <person name="Read B."/>
            <person name="Rensing S.A."/>
            <person name="Ritter A."/>
            <person name="Rousvoal S."/>
            <person name="Samanta M."/>
            <person name="Samson G."/>
            <person name="Schroeder D.C."/>
            <person name="Segurens B."/>
            <person name="Strittmatter M."/>
            <person name="Tonon T."/>
            <person name="Tregear J.W."/>
            <person name="Valentin K."/>
            <person name="von Dassow P."/>
            <person name="Yamagishi T."/>
            <person name="Van de Peer Y."/>
            <person name="Wincker P."/>
        </authorList>
    </citation>
    <scope>NUCLEOTIDE SEQUENCE [LARGE SCALE GENOMIC DNA]</scope>
    <source>
        <strain evidence="16">Ec32 / CCAP1310/4</strain>
    </source>
</reference>
<sequence>MEKVARGSQKLQRTRKVAPPLASGEAGAGGAAPVLDLIQPHSVSAEEVAGFYGCTVGKGLTAAEVQNRLAMYGPNSLKEPEKQSLLSMVLEQFEDRLVQILLAVAVLSGVLSAFEDDPKAFVEPASILAILVLNAAVGVWQSRSAQDSLDALKKLQPDNACVVRDGELIGALPAAELVPGDLMYLRVGDKVAADARLLSLKTTTFGCEEGSLTGESVAVFKSTDAVPVDSTIAGKRNMVFSGTMVTGGQAWAVVTATGMRTEIGKISAGVQVWCISIPRFDDPMFGTYWKGAVYYAKVAVALGVAAIPEGLPAVITLCLSLGTRRMAHRNVIVRKLPSVETLGCTTVICTDKTGTLTTKPDDRGQRGDGGMRMVVVVVLVVAVDEKGHPRLAEMSAAGVSYEPVGKVEGLADDAMEHGGMRDLATVCAVCNDAQIVFDAEEGAYGRIGEPTEAALSVLVEKLGVPGIAQSSDKSVAASQFCSFWAAKYDKLATLEFKEVDGTTNLRTTFLEQVMLPDGKSVPMTSQFRKEIIDKYAAMAVRPLRCLALATKEGDTLGILNKFRKGDDPQRNPSLRNADKFEEVESDLTFVGICGIKDPARPEVADAMVMCQEAGVRVMVITGDSKDTAAAIARDVNIFGPDEDVSERAWVGAEFFRLPEEKQKGLLATGNMLFCRTEPKDKQRLVKMLQDMGEVPAMTGDGVNDAPALQQAAIGIAMGIAGTEVSKDAADMVLADDNFATIVSAVEEGRAIYNNMQAFICFLISCNIGEIATIFFATLLGLPEPLTPLHLLWVNLVTDGPPATALGFNPPDPDAMSKPPRPKDEPIMSKWLLTRYLLTGLYVGFATLGVSVHWYLDHGVTWSQLLNWSTCMGEGMELPATAGLEYLASKPCEIFTVAKAIPQSLSLSTLVTMEMLKALSAVSVDNSMLRVPPWRNKWLLAGVAFPSLLHLAVLYLPGVGETFGVTPLSWDDWTWVLRFSLPILLVEEILKAIGRKVNAQKATEQREIVQKALKDGEQAWRSPPAA</sequence>
<keyword evidence="6" id="KW-0460">Magnesium</keyword>
<dbReference type="GO" id="GO:0006811">
    <property type="term" value="P:monoatomic ion transport"/>
    <property type="evidence" value="ECO:0007669"/>
    <property type="project" value="UniProtKB-KW"/>
</dbReference>
<evidence type="ECO:0000256" key="5">
    <source>
        <dbReference type="ARBA" id="ARBA00022840"/>
    </source>
</evidence>
<evidence type="ECO:0000313" key="15">
    <source>
        <dbReference type="EMBL" id="CBJ48791.1"/>
    </source>
</evidence>
<keyword evidence="4" id="KW-0547">Nucleotide-binding</keyword>
<dbReference type="FunCoup" id="D7G2B4">
    <property type="interactions" value="95"/>
</dbReference>
<dbReference type="Gene3D" id="1.20.1110.10">
    <property type="entry name" value="Calcium-transporting ATPase, transmembrane domain"/>
    <property type="match status" value="2"/>
</dbReference>
<dbReference type="InterPro" id="IPR044492">
    <property type="entry name" value="P_typ_ATPase_HD_dom"/>
</dbReference>
<dbReference type="NCBIfam" id="TIGR01494">
    <property type="entry name" value="ATPase_P-type"/>
    <property type="match status" value="2"/>
</dbReference>
<dbReference type="STRING" id="2880.D7G2B4"/>
<gene>
    <name evidence="15" type="ORF">Esi_0047_0101</name>
</gene>
<keyword evidence="16" id="KW-1185">Reference proteome</keyword>
<evidence type="ECO:0000256" key="6">
    <source>
        <dbReference type="ARBA" id="ARBA00022842"/>
    </source>
</evidence>
<dbReference type="InterPro" id="IPR059000">
    <property type="entry name" value="ATPase_P-type_domA"/>
</dbReference>
<dbReference type="PROSITE" id="PS00154">
    <property type="entry name" value="ATPASE_E1_E2"/>
    <property type="match status" value="1"/>
</dbReference>
<dbReference type="Pfam" id="PF00689">
    <property type="entry name" value="Cation_ATPase_C"/>
    <property type="match status" value="1"/>
</dbReference>
<dbReference type="eggNOG" id="KOG0202">
    <property type="taxonomic scope" value="Eukaryota"/>
</dbReference>
<keyword evidence="7" id="KW-1278">Translocase</keyword>
<keyword evidence="9" id="KW-0406">Ion transport</keyword>
<dbReference type="SUPFAM" id="SSF81653">
    <property type="entry name" value="Calcium ATPase, transduction domain A"/>
    <property type="match status" value="1"/>
</dbReference>
<evidence type="ECO:0000259" key="14">
    <source>
        <dbReference type="SMART" id="SM00831"/>
    </source>
</evidence>
<dbReference type="Gene3D" id="2.70.150.10">
    <property type="entry name" value="Calcium-transporting ATPase, cytoplasmic transduction domain A"/>
    <property type="match status" value="1"/>
</dbReference>
<dbReference type="InterPro" id="IPR023299">
    <property type="entry name" value="ATPase_P-typ_cyto_dom_N"/>
</dbReference>
<evidence type="ECO:0000256" key="7">
    <source>
        <dbReference type="ARBA" id="ARBA00022967"/>
    </source>
</evidence>
<dbReference type="FunFam" id="2.70.150.10:FF:000160">
    <property type="entry name" value="Sarcoplasmic/endoplasmic reticulum calcium ATPase 1"/>
    <property type="match status" value="1"/>
</dbReference>
<dbReference type="SFLD" id="SFLDS00003">
    <property type="entry name" value="Haloacid_Dehalogenase"/>
    <property type="match status" value="1"/>
</dbReference>
<dbReference type="PRINTS" id="PR00121">
    <property type="entry name" value="NAKATPASE"/>
</dbReference>
<dbReference type="EMBL" id="FN649744">
    <property type="protein sequence ID" value="CBJ48791.1"/>
    <property type="molecule type" value="Genomic_DNA"/>
</dbReference>
<dbReference type="SFLD" id="SFLDG00002">
    <property type="entry name" value="C1.7:_P-type_atpase_like"/>
    <property type="match status" value="1"/>
</dbReference>
<dbReference type="SFLD" id="SFLDF00027">
    <property type="entry name" value="p-type_atpase"/>
    <property type="match status" value="1"/>
</dbReference>
<evidence type="ECO:0000313" key="16">
    <source>
        <dbReference type="Proteomes" id="UP000002630"/>
    </source>
</evidence>
<dbReference type="InterPro" id="IPR023214">
    <property type="entry name" value="HAD_sf"/>
</dbReference>
<evidence type="ECO:0000256" key="3">
    <source>
        <dbReference type="ARBA" id="ARBA00022692"/>
    </source>
</evidence>
<dbReference type="Gene3D" id="3.40.50.1000">
    <property type="entry name" value="HAD superfamily/HAD-like"/>
    <property type="match status" value="1"/>
</dbReference>
<protein>
    <recommendedName>
        <fullName evidence="14">Cation-transporting P-type ATPase N-terminal domain-containing protein</fullName>
    </recommendedName>
</protein>
<dbReference type="SUPFAM" id="SSF81660">
    <property type="entry name" value="Metal cation-transporting ATPase, ATP-binding domain N"/>
    <property type="match status" value="1"/>
</dbReference>
<dbReference type="AlphaFoldDB" id="D7G2B4"/>
<keyword evidence="8 13" id="KW-1133">Transmembrane helix</keyword>
<evidence type="ECO:0000256" key="10">
    <source>
        <dbReference type="ARBA" id="ARBA00023136"/>
    </source>
</evidence>
<comment type="similarity">
    <text evidence="11">Belongs to the cation transport ATPase (P-type) (TC 3.A.3) family.</text>
</comment>
<dbReference type="Gene3D" id="3.40.1110.10">
    <property type="entry name" value="Calcium-transporting ATPase, cytoplasmic domain N"/>
    <property type="match status" value="1"/>
</dbReference>
<keyword evidence="3 13" id="KW-0812">Transmembrane</keyword>
<dbReference type="GO" id="GO:0016020">
    <property type="term" value="C:membrane"/>
    <property type="evidence" value="ECO:0007669"/>
    <property type="project" value="InterPro"/>
</dbReference>
<dbReference type="SUPFAM" id="SSF81665">
    <property type="entry name" value="Calcium ATPase, transmembrane domain M"/>
    <property type="match status" value="1"/>
</dbReference>
<dbReference type="InterPro" id="IPR001757">
    <property type="entry name" value="P_typ_ATPase"/>
</dbReference>